<proteinExistence type="predicted"/>
<reference evidence="2" key="1">
    <citation type="journal article" date="2020" name="Nature">
        <title>Giant virus diversity and host interactions through global metagenomics.</title>
        <authorList>
            <person name="Schulz F."/>
            <person name="Roux S."/>
            <person name="Paez-Espino D."/>
            <person name="Jungbluth S."/>
            <person name="Walsh D.A."/>
            <person name="Denef V.J."/>
            <person name="McMahon K.D."/>
            <person name="Konstantinidis K.T."/>
            <person name="Eloe-Fadrosh E.A."/>
            <person name="Kyrpides N.C."/>
            <person name="Woyke T."/>
        </authorList>
    </citation>
    <scope>NUCLEOTIDE SEQUENCE</scope>
    <source>
        <strain evidence="2">GVMAG-M-3300027963-41</strain>
    </source>
</reference>
<dbReference type="AlphaFoldDB" id="A0A6C0LLU6"/>
<evidence type="ECO:0000313" key="2">
    <source>
        <dbReference type="EMBL" id="QHU31889.1"/>
    </source>
</evidence>
<protein>
    <submittedName>
        <fullName evidence="2">Uncharacterized protein</fullName>
    </submittedName>
</protein>
<feature type="region of interest" description="Disordered" evidence="1">
    <location>
        <begin position="173"/>
        <end position="233"/>
    </location>
</feature>
<accession>A0A6C0LLU6</accession>
<dbReference type="EMBL" id="MN740533">
    <property type="protein sequence ID" value="QHU31889.1"/>
    <property type="molecule type" value="Genomic_DNA"/>
</dbReference>
<sequence>MSGRTNGPQQNLFLNGANYSKIVGFLRTRYAKKMGLSALPEKVDEKLQKYTQHFMTEVARVQGQDKPQNALATEVIRETEISMDAWLRKQQAAQPPTTVSVGTYPRGEDVSRLFQDTSTRYENMMASRAPIPIPQVGLPDFRAPEPELDEEEDPVLLMQRETKRREDQARALGIPIAPPAPAFPNKKVESAQNGAASVMPPRLEIREEAPPSATQPTPPQADPPPPQLAPRPQDYIIPQEDVVKYRETEYNVFITSSDRNWLLNNSENRYNFSVIFNTGNTTGALGYNGAVQQRFRNIQRIEFVKAIVPIESLTALVRVTADTPTYDTSRVVNIFSLPFAGVRIAELNNNSFSTNPEEDNTFAIVQYDTTWSSDLYVPQSYLPAGSAGNGAVPADKTGYTGFIPKFLKTQRVYTPTPLATLNKLSIRMERHNTELISPDPDVFFINRIQLSDLLTNFGGTGTTTDNTNYSSATATDAENPYIFIKTTNYFLFSAISEGDNINIQGCTVTPSSTLTASGAVDFTNYINQKSGLYVVATGFIAVTGGGDSTINLGRNNAGYCNVIIVRNRFDNPATTGGTTRNLGPSYFGGFLSEEEDATSGSTAGLTYILNTPATVQTGCALINMSRQTNFVLRIITRDMDSTSNIRPDNV</sequence>
<feature type="compositionally biased region" description="Pro residues" evidence="1">
    <location>
        <begin position="216"/>
        <end position="229"/>
    </location>
</feature>
<organism evidence="2">
    <name type="scientific">viral metagenome</name>
    <dbReference type="NCBI Taxonomy" id="1070528"/>
    <lineage>
        <taxon>unclassified sequences</taxon>
        <taxon>metagenomes</taxon>
        <taxon>organismal metagenomes</taxon>
    </lineage>
</organism>
<name>A0A6C0LLU6_9ZZZZ</name>
<evidence type="ECO:0000256" key="1">
    <source>
        <dbReference type="SAM" id="MobiDB-lite"/>
    </source>
</evidence>